<feature type="transmembrane region" description="Helical" evidence="5">
    <location>
        <begin position="303"/>
        <end position="321"/>
    </location>
</feature>
<evidence type="ECO:0000259" key="6">
    <source>
        <dbReference type="Pfam" id="PF12698"/>
    </source>
</evidence>
<name>A0A4S8N7P3_9ACTN</name>
<comment type="caution">
    <text evidence="7">The sequence shown here is derived from an EMBL/GenBank/DDBJ whole genome shotgun (WGS) entry which is preliminary data.</text>
</comment>
<evidence type="ECO:0000256" key="1">
    <source>
        <dbReference type="ARBA" id="ARBA00004141"/>
    </source>
</evidence>
<feature type="domain" description="ABC-2 type transporter transmembrane" evidence="6">
    <location>
        <begin position="27"/>
        <end position="368"/>
    </location>
</feature>
<dbReference type="GO" id="GO:0016020">
    <property type="term" value="C:membrane"/>
    <property type="evidence" value="ECO:0007669"/>
    <property type="project" value="UniProtKB-SubCell"/>
</dbReference>
<sequence>MTTPNPPVWRVVAAREVAVKLKDKSFVLGSLTTLAIIVALIGLQVFLDSRTDTHDIAATTPEAGRLVEAIAAAAPEIQDGVAITLVEEDDDGAARSAVDDEDVDAWLTQDDDGGWRLVTKDDADSTLLTIIESVVRAEVLATNAEDAGTSVAELTAGTELTTEQLEGNPELSELQDILGFALAFMFYLASIIFGMTLAQSITEEKQSRIVEMIAAAVPLRQLLAGKIVGNTVLAVAQMAIYVAIGLVGLSFTSFGDLVPGVTGTMVGFLAFFLVGFLALSCLWAVAGALASRNEDLQSTSTPVTMLLMLVFLGSAFLEGRWETIGSFIPPLSAVAMPVRLVNEDATWWEAAIALGLLLALAAALVAIAERIYRRALMQTGGKLSMRQAWQLEE</sequence>
<keyword evidence="8" id="KW-1185">Reference proteome</keyword>
<feature type="transmembrane region" description="Helical" evidence="5">
    <location>
        <begin position="347"/>
        <end position="368"/>
    </location>
</feature>
<dbReference type="PANTHER" id="PTHR43471">
    <property type="entry name" value="ABC TRANSPORTER PERMEASE"/>
    <property type="match status" value="1"/>
</dbReference>
<dbReference type="OrthoDB" id="3268959at2"/>
<dbReference type="PANTHER" id="PTHR43471:SF3">
    <property type="entry name" value="ABC TRANSPORTER PERMEASE PROTEIN NATB"/>
    <property type="match status" value="1"/>
</dbReference>
<evidence type="ECO:0000256" key="2">
    <source>
        <dbReference type="ARBA" id="ARBA00022692"/>
    </source>
</evidence>
<proteinExistence type="predicted"/>
<feature type="transmembrane region" description="Helical" evidence="5">
    <location>
        <begin position="268"/>
        <end position="291"/>
    </location>
</feature>
<keyword evidence="3 5" id="KW-1133">Transmembrane helix</keyword>
<feature type="transmembrane region" description="Helical" evidence="5">
    <location>
        <begin position="227"/>
        <end position="248"/>
    </location>
</feature>
<evidence type="ECO:0000313" key="8">
    <source>
        <dbReference type="Proteomes" id="UP000307087"/>
    </source>
</evidence>
<comment type="subcellular location">
    <subcellularLocation>
        <location evidence="1">Membrane</location>
        <topology evidence="1">Multi-pass membrane protein</topology>
    </subcellularLocation>
</comment>
<dbReference type="Proteomes" id="UP000307087">
    <property type="component" value="Unassembled WGS sequence"/>
</dbReference>
<evidence type="ECO:0000256" key="4">
    <source>
        <dbReference type="ARBA" id="ARBA00023136"/>
    </source>
</evidence>
<protein>
    <submittedName>
        <fullName evidence="7">ABC transporter permease</fullName>
    </submittedName>
</protein>
<keyword evidence="4 5" id="KW-0472">Membrane</keyword>
<feature type="transmembrane region" description="Helical" evidence="5">
    <location>
        <begin position="25"/>
        <end position="47"/>
    </location>
</feature>
<dbReference type="RefSeq" id="WP_136563099.1">
    <property type="nucleotide sequence ID" value="NZ_STGW01000007.1"/>
</dbReference>
<feature type="transmembrane region" description="Helical" evidence="5">
    <location>
        <begin position="177"/>
        <end position="198"/>
    </location>
</feature>
<dbReference type="GO" id="GO:0140359">
    <property type="term" value="F:ABC-type transporter activity"/>
    <property type="evidence" value="ECO:0007669"/>
    <property type="project" value="InterPro"/>
</dbReference>
<organism evidence="7 8">
    <name type="scientific">Nocardioides caeni</name>
    <dbReference type="NCBI Taxonomy" id="574700"/>
    <lineage>
        <taxon>Bacteria</taxon>
        <taxon>Bacillati</taxon>
        <taxon>Actinomycetota</taxon>
        <taxon>Actinomycetes</taxon>
        <taxon>Propionibacteriales</taxon>
        <taxon>Nocardioidaceae</taxon>
        <taxon>Nocardioides</taxon>
    </lineage>
</organism>
<keyword evidence="2 5" id="KW-0812">Transmembrane</keyword>
<dbReference type="AlphaFoldDB" id="A0A4S8N7P3"/>
<accession>A0A4S8N7P3</accession>
<evidence type="ECO:0000256" key="5">
    <source>
        <dbReference type="SAM" id="Phobius"/>
    </source>
</evidence>
<evidence type="ECO:0000313" key="7">
    <source>
        <dbReference type="EMBL" id="THV12045.1"/>
    </source>
</evidence>
<dbReference type="Pfam" id="PF12698">
    <property type="entry name" value="ABC2_membrane_3"/>
    <property type="match status" value="1"/>
</dbReference>
<evidence type="ECO:0000256" key="3">
    <source>
        <dbReference type="ARBA" id="ARBA00022989"/>
    </source>
</evidence>
<reference evidence="7 8" key="1">
    <citation type="journal article" date="2009" name="Int. J. Syst. Evol. Microbiol.">
        <title>Nocardioides caeni sp. nov., isolated from wastewater.</title>
        <authorList>
            <person name="Yoon J.H."/>
            <person name="Kang S.J."/>
            <person name="Park S."/>
            <person name="Kim W."/>
            <person name="Oh T.K."/>
        </authorList>
    </citation>
    <scope>NUCLEOTIDE SEQUENCE [LARGE SCALE GENOMIC DNA]</scope>
    <source>
        <strain evidence="7 8">DSM 23134</strain>
    </source>
</reference>
<dbReference type="InterPro" id="IPR013525">
    <property type="entry name" value="ABC2_TM"/>
</dbReference>
<dbReference type="EMBL" id="STGW01000007">
    <property type="protein sequence ID" value="THV12045.1"/>
    <property type="molecule type" value="Genomic_DNA"/>
</dbReference>
<gene>
    <name evidence="7" type="ORF">E9934_11810</name>
</gene>